<accession>A0A6B9FND7</accession>
<sequence>MARAWASPRCGACTRQGSACRSPAMPNGRCRMHGGGSRGPTTAEGLARSRTSTRTHGRRSAEHAAMRRQMRAAFTHLREMVRATNAELRETEALHRAMMRRLGR</sequence>
<evidence type="ECO:0000313" key="3">
    <source>
        <dbReference type="Proteomes" id="UP000012488"/>
    </source>
</evidence>
<dbReference type="NCBIfam" id="NF041373">
    <property type="entry name" value="HGG_STG"/>
    <property type="match status" value="1"/>
</dbReference>
<reference evidence="2 3" key="1">
    <citation type="journal article" date="2012" name="Genet. Mol. Biol.">
        <title>Analysis of 16S rRNA and mxaF genes revealing insights into Methylobacterium niche-specific plant association.</title>
        <authorList>
            <person name="Dourado M.N."/>
            <person name="Andreote F.D."/>
            <person name="Dini-Andreote F."/>
            <person name="Conti R."/>
            <person name="Araujo J.M."/>
            <person name="Araujo W.L."/>
        </authorList>
    </citation>
    <scope>NUCLEOTIDE SEQUENCE [LARGE SCALE GENOMIC DNA]</scope>
    <source>
        <strain evidence="2 3">SR1.6/6</strain>
    </source>
</reference>
<gene>
    <name evidence="2" type="ORF">MMSR116_17730</name>
</gene>
<proteinExistence type="predicted"/>
<dbReference type="AlphaFoldDB" id="A0A6B9FND7"/>
<dbReference type="KEGG" id="mmes:MMSR116_17730"/>
<protein>
    <submittedName>
        <fullName evidence="2">Uncharacterized protein</fullName>
    </submittedName>
</protein>
<evidence type="ECO:0000256" key="1">
    <source>
        <dbReference type="SAM" id="MobiDB-lite"/>
    </source>
</evidence>
<reference evidence="2 3" key="2">
    <citation type="journal article" date="2013" name="Genome Announc.">
        <title>Draft Genome Sequence of Methylobacterium mesophilicum Strain SR1.6/6, Isolated from Citrus sinensis.</title>
        <authorList>
            <person name="Marinho Almeida D."/>
            <person name="Dini-Andreote F."/>
            <person name="Camargo Neves A.A."/>
            <person name="Juca Ramos R.T."/>
            <person name="Andreote F.D."/>
            <person name="Carneiro A.R."/>
            <person name="Oliveira de Souza Lima A."/>
            <person name="Caracciolo Gomes de Sa P.H."/>
            <person name="Ribeiro Barbosa M.S."/>
            <person name="Araujo W.L."/>
            <person name="Silva A."/>
        </authorList>
    </citation>
    <scope>NUCLEOTIDE SEQUENCE [LARGE SCALE GENOMIC DNA]</scope>
    <source>
        <strain evidence="2 3">SR1.6/6</strain>
    </source>
</reference>
<dbReference type="Proteomes" id="UP000012488">
    <property type="component" value="Chromosome"/>
</dbReference>
<dbReference type="EMBL" id="CP043538">
    <property type="protein sequence ID" value="QGY03522.1"/>
    <property type="molecule type" value="Genomic_DNA"/>
</dbReference>
<dbReference type="InterPro" id="IPR047675">
    <property type="entry name" value="Putative_zinc-bd"/>
</dbReference>
<organism evidence="2 3">
    <name type="scientific">Methylobacterium mesophilicum SR1.6/6</name>
    <dbReference type="NCBI Taxonomy" id="908290"/>
    <lineage>
        <taxon>Bacteria</taxon>
        <taxon>Pseudomonadati</taxon>
        <taxon>Pseudomonadota</taxon>
        <taxon>Alphaproteobacteria</taxon>
        <taxon>Hyphomicrobiales</taxon>
        <taxon>Methylobacteriaceae</taxon>
        <taxon>Methylobacterium</taxon>
    </lineage>
</organism>
<evidence type="ECO:0000313" key="2">
    <source>
        <dbReference type="EMBL" id="QGY03522.1"/>
    </source>
</evidence>
<feature type="region of interest" description="Disordered" evidence="1">
    <location>
        <begin position="30"/>
        <end position="65"/>
    </location>
</feature>
<name>A0A6B9FND7_9HYPH</name>